<reference evidence="2" key="1">
    <citation type="journal article" date="2015" name="Proc. Natl. Acad. Sci. U.S.A.">
        <title>Networks of energetic and metabolic interactions define dynamics in microbial communities.</title>
        <authorList>
            <person name="Embree M."/>
            <person name="Liu J.K."/>
            <person name="Al-Bassam M.M."/>
            <person name="Zengler K."/>
        </authorList>
    </citation>
    <scope>NUCLEOTIDE SEQUENCE</scope>
</reference>
<dbReference type="InterPro" id="IPR055259">
    <property type="entry name" value="YkvP/CgeB_Glyco_trans-like"/>
</dbReference>
<organism evidence="2">
    <name type="scientific">hydrocarbon metagenome</name>
    <dbReference type="NCBI Taxonomy" id="938273"/>
    <lineage>
        <taxon>unclassified sequences</taxon>
        <taxon>metagenomes</taxon>
        <taxon>ecological metagenomes</taxon>
    </lineage>
</organism>
<proteinExistence type="predicted"/>
<comment type="caution">
    <text evidence="2">The sequence shown here is derived from an EMBL/GenBank/DDBJ whole genome shotgun (WGS) entry which is preliminary data.</text>
</comment>
<name>A0A0W8GAD6_9ZZZZ</name>
<evidence type="ECO:0000313" key="2">
    <source>
        <dbReference type="EMBL" id="KUG30039.1"/>
    </source>
</evidence>
<accession>A0A0W8GAD6</accession>
<gene>
    <name evidence="2" type="ORF">ASZ90_000059</name>
</gene>
<dbReference type="EMBL" id="LNQE01000009">
    <property type="protein sequence ID" value="KUG30039.1"/>
    <property type="molecule type" value="Genomic_DNA"/>
</dbReference>
<evidence type="ECO:0000259" key="1">
    <source>
        <dbReference type="Pfam" id="PF13524"/>
    </source>
</evidence>
<protein>
    <submittedName>
        <fullName evidence="2">Cgeb family protein</fullName>
    </submittedName>
</protein>
<dbReference type="AlphaFoldDB" id="A0A0W8GAD6"/>
<feature type="domain" description="Spore protein YkvP/CgeB glycosyl transferase-like" evidence="1">
    <location>
        <begin position="74"/>
        <end position="216"/>
    </location>
</feature>
<dbReference type="Pfam" id="PF13524">
    <property type="entry name" value="Glyco_trans_1_2"/>
    <property type="match status" value="1"/>
</dbReference>
<sequence length="228" mass="24878">MFVGRSEFPGKRGFFSGCLPPDELAATARDMVAAGGRPHFGWWVSALGLTSLWPDSAVRVAGCGAEDIGRTRRTQVLAALCREVELAVFGDGRWSELLPGQACRGPLDYYGALASVYAAAGINLNVTGLLLPGGLTQRHFDVWATGGFLLSDDNPGLGIFPRELVRETVFSRPDEAVARCRRFFSERTLRADLIHAWRAEIATRHTYDIRVADLLDHLARDRGHGTGP</sequence>